<protein>
    <recommendedName>
        <fullName evidence="3">Glycosyltransferase</fullName>
    </recommendedName>
</protein>
<organism evidence="1 2">
    <name type="scientific">Vulgatibacter incomptus</name>
    <dbReference type="NCBI Taxonomy" id="1391653"/>
    <lineage>
        <taxon>Bacteria</taxon>
        <taxon>Pseudomonadati</taxon>
        <taxon>Myxococcota</taxon>
        <taxon>Myxococcia</taxon>
        <taxon>Myxococcales</taxon>
        <taxon>Cystobacterineae</taxon>
        <taxon>Vulgatibacteraceae</taxon>
        <taxon>Vulgatibacter</taxon>
    </lineage>
</organism>
<evidence type="ECO:0008006" key="3">
    <source>
        <dbReference type="Google" id="ProtNLM"/>
    </source>
</evidence>
<evidence type="ECO:0000313" key="1">
    <source>
        <dbReference type="EMBL" id="AKU91991.1"/>
    </source>
</evidence>
<keyword evidence="2" id="KW-1185">Reference proteome</keyword>
<accession>A0A0K1PEZ6</accession>
<dbReference type="AlphaFoldDB" id="A0A0K1PEZ6"/>
<sequence>MGATPLVAALDMGYGHMRAALPLARALGTKIVEVDRAPLAGADEAKLWRRTRMFYELASRLSQVRGPLGGPLRSMLDTVTFIPHLHPYRDLSAPHAGTRYLDRMIDDGLGRGLVAELKRTGAPLVTTFYAPALIADRAGLDDVWCVVTDTDVNRIWAPHDGRRTRIRYLVPTQRTARRLAAYGVPEDRIRLTGFPLPDELVGGTSLAAVRRNVGARIVRLDPEGSFRRTFRDELAHFLGALPEDDASRPPLLTFAVGGAGAQAGLAALFLPRLRPLLEAGRLRVALVAGIRREVAESFSSSIAKAGLEAFVGKGLEIVLADDLNSYFDRFHALLAETDVLWTKPSELTFFAALGLPLVFSSPVGAHERYNRRWAIEAGAGLKAGDPRFAAEWLVEWLNDGTLAAAAWSGFMRLPKFGLYAILEALGAGAAR</sequence>
<proteinExistence type="predicted"/>
<dbReference type="KEGG" id="vin:AKJ08_2378"/>
<gene>
    <name evidence="1" type="ORF">AKJ08_2378</name>
</gene>
<dbReference type="RefSeq" id="WP_050726223.1">
    <property type="nucleotide sequence ID" value="NZ_CP012332.1"/>
</dbReference>
<dbReference type="STRING" id="1391653.AKJ08_2378"/>
<dbReference type="PATRIC" id="fig|1391653.3.peg.2480"/>
<reference evidence="1 2" key="1">
    <citation type="submission" date="2015-08" db="EMBL/GenBank/DDBJ databases">
        <authorList>
            <person name="Babu N.S."/>
            <person name="Beckwith C.J."/>
            <person name="Beseler K.G."/>
            <person name="Brison A."/>
            <person name="Carone J.V."/>
            <person name="Caskin T.P."/>
            <person name="Diamond M."/>
            <person name="Durham M.E."/>
            <person name="Foxe J.M."/>
            <person name="Go M."/>
            <person name="Henderson B.A."/>
            <person name="Jones I.B."/>
            <person name="McGettigan J.A."/>
            <person name="Micheletti S.J."/>
            <person name="Nasrallah M.E."/>
            <person name="Ortiz D."/>
            <person name="Piller C.R."/>
            <person name="Privatt S.R."/>
            <person name="Schneider S.L."/>
            <person name="Sharp S."/>
            <person name="Smith T.C."/>
            <person name="Stanton J.D."/>
            <person name="Ullery H.E."/>
            <person name="Wilson R.J."/>
            <person name="Serrano M.G."/>
            <person name="Buck G."/>
            <person name="Lee V."/>
            <person name="Wang Y."/>
            <person name="Carvalho R."/>
            <person name="Voegtly L."/>
            <person name="Shi R."/>
            <person name="Duckworth R."/>
            <person name="Johnson A."/>
            <person name="Loviza R."/>
            <person name="Walstead R."/>
            <person name="Shah Z."/>
            <person name="Kiflezghi M."/>
            <person name="Wade K."/>
            <person name="Ball S.L."/>
            <person name="Bradley K.W."/>
            <person name="Asai D.J."/>
            <person name="Bowman C.A."/>
            <person name="Russell D.A."/>
            <person name="Pope W.H."/>
            <person name="Jacobs-Sera D."/>
            <person name="Hendrix R.W."/>
            <person name="Hatfull G.F."/>
        </authorList>
    </citation>
    <scope>NUCLEOTIDE SEQUENCE [LARGE SCALE GENOMIC DNA]</scope>
    <source>
        <strain evidence="1 2">DSM 27710</strain>
    </source>
</reference>
<dbReference type="OrthoDB" id="1550579at2"/>
<name>A0A0K1PEZ6_9BACT</name>
<dbReference type="Proteomes" id="UP000055590">
    <property type="component" value="Chromosome"/>
</dbReference>
<dbReference type="EMBL" id="CP012332">
    <property type="protein sequence ID" value="AKU91991.1"/>
    <property type="molecule type" value="Genomic_DNA"/>
</dbReference>
<evidence type="ECO:0000313" key="2">
    <source>
        <dbReference type="Proteomes" id="UP000055590"/>
    </source>
</evidence>